<feature type="transmembrane region" description="Helical" evidence="1">
    <location>
        <begin position="58"/>
        <end position="77"/>
    </location>
</feature>
<dbReference type="RefSeq" id="WP_095656257.1">
    <property type="nucleotide sequence ID" value="NZ_NPOA01000010.1"/>
</dbReference>
<keyword evidence="1" id="KW-0472">Membrane</keyword>
<dbReference type="GO" id="GO:0015234">
    <property type="term" value="F:thiamine transmembrane transporter activity"/>
    <property type="evidence" value="ECO:0007669"/>
    <property type="project" value="InterPro"/>
</dbReference>
<dbReference type="Gene3D" id="1.10.1760.20">
    <property type="match status" value="1"/>
</dbReference>
<feature type="transmembrane region" description="Helical" evidence="1">
    <location>
        <begin position="153"/>
        <end position="179"/>
    </location>
</feature>
<reference evidence="2 3" key="1">
    <citation type="submission" date="2017-08" db="EMBL/GenBank/DDBJ databases">
        <title>Virgibacillus indicus sp. nov. and Virgibacillus profoundi sp. nov, two moderately halophilic bacteria isolated from marine sediment by using the Microfluidic Streak Plate.</title>
        <authorList>
            <person name="Xu B."/>
            <person name="Hu B."/>
            <person name="Wang J."/>
            <person name="Zhu Y."/>
            <person name="Huang L."/>
            <person name="Du W."/>
            <person name="Huang Y."/>
        </authorList>
    </citation>
    <scope>NUCLEOTIDE SEQUENCE [LARGE SCALE GENOMIC DNA]</scope>
    <source>
        <strain evidence="2 3">IO3-P3-H5</strain>
    </source>
</reference>
<gene>
    <name evidence="2" type="primary">thiT</name>
    <name evidence="2" type="ORF">CIL05_14415</name>
</gene>
<protein>
    <submittedName>
        <fullName evidence="2">Energy-coupled thiamine transporter ThiT</fullName>
    </submittedName>
</protein>
<name>A0A2A2IB11_9BACI</name>
<evidence type="ECO:0000256" key="1">
    <source>
        <dbReference type="SAM" id="Phobius"/>
    </source>
</evidence>
<evidence type="ECO:0000313" key="3">
    <source>
        <dbReference type="Proteomes" id="UP000218887"/>
    </source>
</evidence>
<dbReference type="Pfam" id="PF09515">
    <property type="entry name" value="Thia_YuaJ"/>
    <property type="match status" value="1"/>
</dbReference>
<dbReference type="InterPro" id="IPR012651">
    <property type="entry name" value="Thia_Transptr_ThiT"/>
</dbReference>
<dbReference type="EMBL" id="NPOA01000010">
    <property type="protein sequence ID" value="PAV28817.1"/>
    <property type="molecule type" value="Genomic_DNA"/>
</dbReference>
<sequence length="190" mass="20758">MRSKRTLFLIEVAIFAAMALLLDILPFLSFKVWAQGGSVSFAMIPIFIVAFRWGVRGGILAGLLWGVLQLLFGPAIFTPLQGFLDYIVAFSVLGLAGIFAKSIQNATKEGKAIVGLSYILLGTLLGSALRFLAHFTGGIVFFGEYAPEGQPVWIYSLIYNGSYMLPGFLVSGVIVYFLFYKQPRALLNSV</sequence>
<dbReference type="NCBIfam" id="TIGR02357">
    <property type="entry name" value="ECF_ThiT_YuaJ"/>
    <property type="match status" value="1"/>
</dbReference>
<accession>A0A2A2IB11</accession>
<keyword evidence="1" id="KW-0812">Transmembrane</keyword>
<dbReference type="AlphaFoldDB" id="A0A2A2IB11"/>
<feature type="transmembrane region" description="Helical" evidence="1">
    <location>
        <begin position="83"/>
        <end position="100"/>
    </location>
</feature>
<feature type="transmembrane region" description="Helical" evidence="1">
    <location>
        <begin position="7"/>
        <end position="26"/>
    </location>
</feature>
<organism evidence="2 3">
    <name type="scientific">Virgibacillus profundi</name>
    <dbReference type="NCBI Taxonomy" id="2024555"/>
    <lineage>
        <taxon>Bacteria</taxon>
        <taxon>Bacillati</taxon>
        <taxon>Bacillota</taxon>
        <taxon>Bacilli</taxon>
        <taxon>Bacillales</taxon>
        <taxon>Bacillaceae</taxon>
        <taxon>Virgibacillus</taxon>
    </lineage>
</organism>
<comment type="caution">
    <text evidence="2">The sequence shown here is derived from an EMBL/GenBank/DDBJ whole genome shotgun (WGS) entry which is preliminary data.</text>
</comment>
<dbReference type="GO" id="GO:0005886">
    <property type="term" value="C:plasma membrane"/>
    <property type="evidence" value="ECO:0007669"/>
    <property type="project" value="InterPro"/>
</dbReference>
<feature type="transmembrane region" description="Helical" evidence="1">
    <location>
        <begin position="112"/>
        <end position="133"/>
    </location>
</feature>
<proteinExistence type="predicted"/>
<keyword evidence="1" id="KW-1133">Transmembrane helix</keyword>
<dbReference type="Proteomes" id="UP000218887">
    <property type="component" value="Unassembled WGS sequence"/>
</dbReference>
<evidence type="ECO:0000313" key="2">
    <source>
        <dbReference type="EMBL" id="PAV28817.1"/>
    </source>
</evidence>
<keyword evidence="3" id="KW-1185">Reference proteome</keyword>
<dbReference type="OrthoDB" id="9795813at2"/>
<feature type="transmembrane region" description="Helical" evidence="1">
    <location>
        <begin position="32"/>
        <end position="51"/>
    </location>
</feature>